<name>A0A834MU07_VESGE</name>
<evidence type="ECO:0000256" key="3">
    <source>
        <dbReference type="ARBA" id="ARBA00022490"/>
    </source>
</evidence>
<dbReference type="Pfam" id="PF06058">
    <property type="entry name" value="DCP1"/>
    <property type="match status" value="1"/>
</dbReference>
<keyword evidence="5" id="KW-0866">Nonsense-mediated mRNA decay</keyword>
<dbReference type="PANTHER" id="PTHR16290">
    <property type="entry name" value="TRANSCRIPTION FACTOR SMIF DECAPPING ENZYME DCP1"/>
    <property type="match status" value="1"/>
</dbReference>
<evidence type="ECO:0000259" key="7">
    <source>
        <dbReference type="Pfam" id="PF16741"/>
    </source>
</evidence>
<dbReference type="InterPro" id="IPR010334">
    <property type="entry name" value="Dcp1"/>
</dbReference>
<feature type="region of interest" description="Disordered" evidence="6">
    <location>
        <begin position="217"/>
        <end position="256"/>
    </location>
</feature>
<organism evidence="8 9">
    <name type="scientific">Vespula germanica</name>
    <name type="common">German yellow jacket</name>
    <name type="synonym">Paravespula germanica</name>
    <dbReference type="NCBI Taxonomy" id="30212"/>
    <lineage>
        <taxon>Eukaryota</taxon>
        <taxon>Metazoa</taxon>
        <taxon>Ecdysozoa</taxon>
        <taxon>Arthropoda</taxon>
        <taxon>Hexapoda</taxon>
        <taxon>Insecta</taxon>
        <taxon>Pterygota</taxon>
        <taxon>Neoptera</taxon>
        <taxon>Endopterygota</taxon>
        <taxon>Hymenoptera</taxon>
        <taxon>Apocrita</taxon>
        <taxon>Aculeata</taxon>
        <taxon>Vespoidea</taxon>
        <taxon>Vespidae</taxon>
        <taxon>Vespinae</taxon>
        <taxon>Vespula</taxon>
    </lineage>
</organism>
<dbReference type="GO" id="GO:0000184">
    <property type="term" value="P:nuclear-transcribed mRNA catabolic process, nonsense-mediated decay"/>
    <property type="evidence" value="ECO:0007669"/>
    <property type="project" value="UniProtKB-KW"/>
</dbReference>
<dbReference type="GO" id="GO:0006397">
    <property type="term" value="P:mRNA processing"/>
    <property type="evidence" value="ECO:0007669"/>
    <property type="project" value="UniProtKB-KW"/>
</dbReference>
<evidence type="ECO:0000256" key="1">
    <source>
        <dbReference type="ARBA" id="ARBA00004496"/>
    </source>
</evidence>
<reference evidence="8" key="1">
    <citation type="journal article" date="2020" name="G3 (Bethesda)">
        <title>High-Quality Assemblies for Three Invasive Social Wasps from the &lt;i&gt;Vespula&lt;/i&gt; Genus.</title>
        <authorList>
            <person name="Harrop T.W.R."/>
            <person name="Guhlin J."/>
            <person name="McLaughlin G.M."/>
            <person name="Permina E."/>
            <person name="Stockwell P."/>
            <person name="Gilligan J."/>
            <person name="Le Lec M.F."/>
            <person name="Gruber M.A.M."/>
            <person name="Quinn O."/>
            <person name="Lovegrove M."/>
            <person name="Duncan E.J."/>
            <person name="Remnant E.J."/>
            <person name="Van Eeckhoven J."/>
            <person name="Graham B."/>
            <person name="Knapp R.A."/>
            <person name="Langford K.W."/>
            <person name="Kronenberg Z."/>
            <person name="Press M.O."/>
            <person name="Eacker S.M."/>
            <person name="Wilson-Rankin E.E."/>
            <person name="Purcell J."/>
            <person name="Lester P.J."/>
            <person name="Dearden P.K."/>
        </authorList>
    </citation>
    <scope>NUCLEOTIDE SEQUENCE</scope>
    <source>
        <strain evidence="8">Linc-1</strain>
    </source>
</reference>
<proteinExistence type="inferred from homology"/>
<dbReference type="PANTHER" id="PTHR16290:SF0">
    <property type="entry name" value="DECAPPING PROTEIN 1, ISOFORM A"/>
    <property type="match status" value="1"/>
</dbReference>
<evidence type="ECO:0000256" key="4">
    <source>
        <dbReference type="ARBA" id="ARBA00022664"/>
    </source>
</evidence>
<evidence type="ECO:0000256" key="2">
    <source>
        <dbReference type="ARBA" id="ARBA00008778"/>
    </source>
</evidence>
<dbReference type="SUPFAM" id="SSF50729">
    <property type="entry name" value="PH domain-like"/>
    <property type="match status" value="1"/>
</dbReference>
<protein>
    <recommendedName>
        <fullName evidence="7">mRNA-decapping enzyme C-terminal domain-containing protein</fullName>
    </recommendedName>
</protein>
<dbReference type="GO" id="GO:0008047">
    <property type="term" value="F:enzyme activator activity"/>
    <property type="evidence" value="ECO:0007669"/>
    <property type="project" value="InterPro"/>
</dbReference>
<accession>A0A834MU07</accession>
<dbReference type="EMBL" id="JACSDZ010000016">
    <property type="protein sequence ID" value="KAF7385322.1"/>
    <property type="molecule type" value="Genomic_DNA"/>
</dbReference>
<feature type="compositionally biased region" description="Polar residues" evidence="6">
    <location>
        <begin position="217"/>
        <end position="248"/>
    </location>
</feature>
<dbReference type="Pfam" id="PF16741">
    <property type="entry name" value="mRNA_decap_C"/>
    <property type="match status" value="1"/>
</dbReference>
<feature type="compositionally biased region" description="Polar residues" evidence="6">
    <location>
        <begin position="318"/>
        <end position="343"/>
    </location>
</feature>
<keyword evidence="4" id="KW-0507">mRNA processing</keyword>
<dbReference type="GO" id="GO:0031087">
    <property type="term" value="P:deadenylation-independent decapping of nuclear-transcribed mRNA"/>
    <property type="evidence" value="ECO:0007669"/>
    <property type="project" value="TreeGrafter"/>
</dbReference>
<evidence type="ECO:0000313" key="8">
    <source>
        <dbReference type="EMBL" id="KAF7385322.1"/>
    </source>
</evidence>
<keyword evidence="3" id="KW-0963">Cytoplasm</keyword>
<dbReference type="GO" id="GO:0003729">
    <property type="term" value="F:mRNA binding"/>
    <property type="evidence" value="ECO:0007669"/>
    <property type="project" value="TreeGrafter"/>
</dbReference>
<sequence length="510" mass="55901">MASREDQWQRLFTEYVRISERINDVSLNVCYGVYKKQLLALLQNTGLVLSDNMTDLTELRMNVAALKRVDPYVKDILETATHVALYTFNGDNNEWEKTDIEGALFVYSRNGEPYNSILIMNRLNTNNLVEPVTQGLDLQLQAPFLLYRNSRCNIYGIWFYDKEECIRIAAMLYKLVMESEKNRKAANKPSIQNKKNAGSNANNVDIFSMLSKAQEDFNTNRANSGGGSTKPSETKSPIDTPATDNNSGPLAAPLGPDVTSQSVMDFFAKAKVNTGHFKAGDQPTAINTGPNENKPLLLARLMSHPAAHTLEHIEKQQRSITPQPSTLQSQTPAPSTTSINVGSITLLGRSKRRNKTVSQDTAMSTSASVSQDLQPSVNQSTSETNGSSGFLRIQSPTNTTSSNITNHQTSTIITPSNTNPLASLFAHVSGNTASEDIITTPALSGTGSAPALIPPVMFAAPSPAEPLARPLEPLTRNQLLQAFNYLLRSDPDFINKLHEAYVKSFGEIVF</sequence>
<dbReference type="Gene3D" id="6.10.140.2030">
    <property type="match status" value="1"/>
</dbReference>
<comment type="caution">
    <text evidence="8">The sequence shown here is derived from an EMBL/GenBank/DDBJ whole genome shotgun (WGS) entry which is preliminary data.</text>
</comment>
<dbReference type="GO" id="GO:0000932">
    <property type="term" value="C:P-body"/>
    <property type="evidence" value="ECO:0007669"/>
    <property type="project" value="TreeGrafter"/>
</dbReference>
<feature type="region of interest" description="Disordered" evidence="6">
    <location>
        <begin position="314"/>
        <end position="405"/>
    </location>
</feature>
<dbReference type="CDD" id="cd09804">
    <property type="entry name" value="Dcp1"/>
    <property type="match status" value="1"/>
</dbReference>
<dbReference type="AlphaFoldDB" id="A0A834MU07"/>
<evidence type="ECO:0000313" key="9">
    <source>
        <dbReference type="Proteomes" id="UP000617340"/>
    </source>
</evidence>
<dbReference type="Proteomes" id="UP000617340">
    <property type="component" value="Unassembled WGS sequence"/>
</dbReference>
<comment type="similarity">
    <text evidence="2">Belongs to the DCP1 family.</text>
</comment>
<gene>
    <name evidence="8" type="ORF">HZH68_013752</name>
</gene>
<dbReference type="GO" id="GO:0000290">
    <property type="term" value="P:deadenylation-dependent decapping of nuclear-transcribed mRNA"/>
    <property type="evidence" value="ECO:0007669"/>
    <property type="project" value="InterPro"/>
</dbReference>
<evidence type="ECO:0000256" key="5">
    <source>
        <dbReference type="ARBA" id="ARBA00023161"/>
    </source>
</evidence>
<dbReference type="InterPro" id="IPR011993">
    <property type="entry name" value="PH-like_dom_sf"/>
</dbReference>
<dbReference type="InterPro" id="IPR031953">
    <property type="entry name" value="mRNA_decap_C"/>
</dbReference>
<keyword evidence="9" id="KW-1185">Reference proteome</keyword>
<feature type="compositionally biased region" description="Polar residues" evidence="6">
    <location>
        <begin position="356"/>
        <end position="388"/>
    </location>
</feature>
<dbReference type="Gene3D" id="2.30.29.30">
    <property type="entry name" value="Pleckstrin-homology domain (PH domain)/Phosphotyrosine-binding domain (PTB)"/>
    <property type="match status" value="1"/>
</dbReference>
<evidence type="ECO:0000256" key="6">
    <source>
        <dbReference type="SAM" id="MobiDB-lite"/>
    </source>
</evidence>
<feature type="domain" description="mRNA-decapping enzyme C-terminal" evidence="7">
    <location>
        <begin position="472"/>
        <end position="505"/>
    </location>
</feature>
<comment type="subcellular location">
    <subcellularLocation>
        <location evidence="1">Cytoplasm</location>
    </subcellularLocation>
</comment>